<proteinExistence type="predicted"/>
<dbReference type="AlphaFoldDB" id="A0A8J6DGF0"/>
<dbReference type="OrthoDB" id="9644183at2759"/>
<evidence type="ECO:0000256" key="2">
    <source>
        <dbReference type="SAM" id="SignalP"/>
    </source>
</evidence>
<dbReference type="EMBL" id="JAGFMF010012021">
    <property type="protein sequence ID" value="KAG8508462.1"/>
    <property type="molecule type" value="Genomic_DNA"/>
</dbReference>
<feature type="chain" id="PRO_5035316715" evidence="2">
    <location>
        <begin position="25"/>
        <end position="163"/>
    </location>
</feature>
<evidence type="ECO:0000313" key="4">
    <source>
        <dbReference type="Proteomes" id="UP000700334"/>
    </source>
</evidence>
<feature type="compositionally biased region" description="Basic and acidic residues" evidence="1">
    <location>
        <begin position="134"/>
        <end position="163"/>
    </location>
</feature>
<evidence type="ECO:0000313" key="3">
    <source>
        <dbReference type="EMBL" id="KAG8508462.1"/>
    </source>
</evidence>
<reference evidence="3" key="1">
    <citation type="journal article" date="2021" name="Evol. Appl.">
        <title>The genome of the Pyrenean desman and the effects of bottlenecks and inbreeding on the genomic landscape of an endangered species.</title>
        <authorList>
            <person name="Escoda L."/>
            <person name="Castresana J."/>
        </authorList>
    </citation>
    <scope>NUCLEOTIDE SEQUENCE</scope>
    <source>
        <strain evidence="3">IBE-C5619</strain>
    </source>
</reference>
<keyword evidence="2" id="KW-0732">Signal</keyword>
<sequence>MQAVAASVPFLLLCALGTCPLARCGRAGEGSVTELDRRNENRFLERQSIVPLRLIYRSGGEDETGHDALNTRVRGDPGGRQVRSAVRGWSSARSSPPTTPSLLSVALEMQCLRCKERNPNASGTWSYLYRKGRERRDKTPRDPQSRGFAREEFVRDASRSAAT</sequence>
<accession>A0A8J6DGF0</accession>
<comment type="caution">
    <text evidence="3">The sequence shown here is derived from an EMBL/GenBank/DDBJ whole genome shotgun (WGS) entry which is preliminary data.</text>
</comment>
<gene>
    <name evidence="3" type="ORF">J0S82_013323</name>
</gene>
<dbReference type="Proteomes" id="UP000700334">
    <property type="component" value="Unassembled WGS sequence"/>
</dbReference>
<evidence type="ECO:0000256" key="1">
    <source>
        <dbReference type="SAM" id="MobiDB-lite"/>
    </source>
</evidence>
<name>A0A8J6DGF0_GALPY</name>
<protein>
    <submittedName>
        <fullName evidence="3">Disintegrin and metalloproteinase domain-containing protein 22</fullName>
    </submittedName>
</protein>
<feature type="compositionally biased region" description="Low complexity" evidence="1">
    <location>
        <begin position="90"/>
        <end position="100"/>
    </location>
</feature>
<feature type="signal peptide" evidence="2">
    <location>
        <begin position="1"/>
        <end position="24"/>
    </location>
</feature>
<keyword evidence="4" id="KW-1185">Reference proteome</keyword>
<feature type="region of interest" description="Disordered" evidence="1">
    <location>
        <begin position="125"/>
        <end position="163"/>
    </location>
</feature>
<feature type="region of interest" description="Disordered" evidence="1">
    <location>
        <begin position="61"/>
        <end position="100"/>
    </location>
</feature>
<organism evidence="3 4">
    <name type="scientific">Galemys pyrenaicus</name>
    <name type="common">Iberian desman</name>
    <name type="synonym">Pyrenean desman</name>
    <dbReference type="NCBI Taxonomy" id="202257"/>
    <lineage>
        <taxon>Eukaryota</taxon>
        <taxon>Metazoa</taxon>
        <taxon>Chordata</taxon>
        <taxon>Craniata</taxon>
        <taxon>Vertebrata</taxon>
        <taxon>Euteleostomi</taxon>
        <taxon>Mammalia</taxon>
        <taxon>Eutheria</taxon>
        <taxon>Laurasiatheria</taxon>
        <taxon>Eulipotyphla</taxon>
        <taxon>Talpidae</taxon>
        <taxon>Galemys</taxon>
    </lineage>
</organism>